<dbReference type="AlphaFoldDB" id="A0A0A1W0X3"/>
<feature type="transmembrane region" description="Helical" evidence="1">
    <location>
        <begin position="118"/>
        <end position="138"/>
    </location>
</feature>
<evidence type="ECO:0000256" key="1">
    <source>
        <dbReference type="SAM" id="Phobius"/>
    </source>
</evidence>
<evidence type="ECO:0000313" key="2">
    <source>
        <dbReference type="EMBL" id="GAL95434.1"/>
    </source>
</evidence>
<gene>
    <name evidence="2" type="ORF">N44_04289</name>
</gene>
<feature type="transmembrane region" description="Helical" evidence="1">
    <location>
        <begin position="417"/>
        <end position="435"/>
    </location>
</feature>
<evidence type="ECO:0008006" key="4">
    <source>
        <dbReference type="Google" id="ProtNLM"/>
    </source>
</evidence>
<dbReference type="EMBL" id="BBPA01000070">
    <property type="protein sequence ID" value="GAL95434.1"/>
    <property type="molecule type" value="Genomic_DNA"/>
</dbReference>
<proteinExistence type="predicted"/>
<name>A0A0A1W0X3_MICAE</name>
<feature type="transmembrane region" description="Helical" evidence="1">
    <location>
        <begin position="203"/>
        <end position="221"/>
    </location>
</feature>
<dbReference type="Proteomes" id="UP000030321">
    <property type="component" value="Unassembled WGS sequence"/>
</dbReference>
<protein>
    <recommendedName>
        <fullName evidence="4">Glycosyltransferase RgtA/B/C/D-like domain-containing protein</fullName>
    </recommendedName>
</protein>
<feature type="transmembrane region" description="Helical" evidence="1">
    <location>
        <begin position="336"/>
        <end position="362"/>
    </location>
</feature>
<evidence type="ECO:0000313" key="3">
    <source>
        <dbReference type="Proteomes" id="UP000030321"/>
    </source>
</evidence>
<keyword evidence="1" id="KW-0472">Membrane</keyword>
<feature type="transmembrane region" description="Helical" evidence="1">
    <location>
        <begin position="144"/>
        <end position="166"/>
    </location>
</feature>
<sequence>MFERILTCYPNLKNIMLISFIHRWLTGPTEKFFSARNLFWFSLSLIFAIINIIVLVKAGFNSEYAIEGDARFHVTWLLRFWQSSLFPQDFIGDYFLSSLPVGYTALYRTFASLGINPILLSKLLPIPLLLLTTSYGFVLARQLLPVPAVGFIFTVLLNQKITGVLLSGSTPRAFGPLLFLAFLYYLLRRSFWPCLVTIVLQGLFYPPYLLVSGGILVLRLLRWRKGWPHPSLEPSNFLLCGAGLVVTFLVLLPYVLSSSEYGPMITVAQAKSWPQFQTRGSVVFFGQNWWNYWFASRNSRSSLQLNWLFSSQILFLGLFLPILLRYPSRFPLANRVTSATTILSQIIFVSLFLFFLAHALLFKLYLPSRYAHSLLYVICLASAMTLIIVVDAFICFLEKWVSQGNNKNQKLQNKKQILAQVIVLLLAIIFLLYPSRFLNLTSTHRYVYGMEKELYQFLAQQPKDILIASLSNEASNLPSFAQRSVLAAPKFDVPYELGYYNQFRSRVTDSINSQYSDNLEVVKTFINKYGIDFWLLDKGSLTSDYVRNNSWLKQFQPATEEALQKLEQGSVPVLTNLKEQCTVFENEKLLLLEAKCILQSSL</sequence>
<comment type="caution">
    <text evidence="2">The sequence shown here is derived from an EMBL/GenBank/DDBJ whole genome shotgun (WGS) entry which is preliminary data.</text>
</comment>
<organism evidence="2 3">
    <name type="scientific">Microcystis aeruginosa NIES-44</name>
    <dbReference type="NCBI Taxonomy" id="449439"/>
    <lineage>
        <taxon>Bacteria</taxon>
        <taxon>Bacillati</taxon>
        <taxon>Cyanobacteriota</taxon>
        <taxon>Cyanophyceae</taxon>
        <taxon>Oscillatoriophycideae</taxon>
        <taxon>Chroococcales</taxon>
        <taxon>Microcystaceae</taxon>
        <taxon>Microcystis</taxon>
    </lineage>
</organism>
<feature type="transmembrane region" description="Helical" evidence="1">
    <location>
        <begin position="374"/>
        <end position="397"/>
    </location>
</feature>
<keyword evidence="1" id="KW-0812">Transmembrane</keyword>
<feature type="transmembrane region" description="Helical" evidence="1">
    <location>
        <begin position="38"/>
        <end position="56"/>
    </location>
</feature>
<feature type="transmembrane region" description="Helical" evidence="1">
    <location>
        <begin position="305"/>
        <end position="324"/>
    </location>
</feature>
<feature type="transmembrane region" description="Helical" evidence="1">
    <location>
        <begin position="237"/>
        <end position="256"/>
    </location>
</feature>
<accession>A0A0A1W0X3</accession>
<feature type="transmembrane region" description="Helical" evidence="1">
    <location>
        <begin position="173"/>
        <end position="191"/>
    </location>
</feature>
<keyword evidence="1" id="KW-1133">Transmembrane helix</keyword>
<reference evidence="3" key="1">
    <citation type="journal article" date="2015" name="Genome">
        <title>Whole Genome Sequence of the Non-Microcystin-Producing Microcystis aeruginosa Strain NIES-44.</title>
        <authorList>
            <person name="Okano K."/>
            <person name="Miyata N."/>
            <person name="Ozaki Y."/>
        </authorList>
    </citation>
    <scope>NUCLEOTIDE SEQUENCE [LARGE SCALE GENOMIC DNA]</scope>
    <source>
        <strain evidence="3">NIES-44</strain>
    </source>
</reference>